<dbReference type="eggNOG" id="COG1028">
    <property type="taxonomic scope" value="Bacteria"/>
</dbReference>
<dbReference type="EMBL" id="AAYA01000013">
    <property type="protein sequence ID" value="EBA06676.1"/>
    <property type="molecule type" value="Genomic_DNA"/>
</dbReference>
<evidence type="ECO:0000256" key="1">
    <source>
        <dbReference type="ARBA" id="ARBA00006484"/>
    </source>
</evidence>
<protein>
    <submittedName>
        <fullName evidence="3">Putative 3-oxoacyl-ACP reductase</fullName>
    </submittedName>
</protein>
<dbReference type="Gene3D" id="3.40.50.720">
    <property type="entry name" value="NAD(P)-binding Rossmann-like Domain"/>
    <property type="match status" value="1"/>
</dbReference>
<dbReference type="CDD" id="cd05233">
    <property type="entry name" value="SDR_c"/>
    <property type="match status" value="1"/>
</dbReference>
<keyword evidence="2" id="KW-0560">Oxidoreductase</keyword>
<dbReference type="PROSITE" id="PS00061">
    <property type="entry name" value="ADH_SHORT"/>
    <property type="match status" value="1"/>
</dbReference>
<organism evidence="3 4">
    <name type="scientific">Sagittula stellata (strain ATCC 700073 / DSM 11524 / E-37)</name>
    <dbReference type="NCBI Taxonomy" id="388399"/>
    <lineage>
        <taxon>Bacteria</taxon>
        <taxon>Pseudomonadati</taxon>
        <taxon>Pseudomonadota</taxon>
        <taxon>Alphaproteobacteria</taxon>
        <taxon>Rhodobacterales</taxon>
        <taxon>Roseobacteraceae</taxon>
        <taxon>Sagittula</taxon>
    </lineage>
</organism>
<dbReference type="OrthoDB" id="9803333at2"/>
<name>A3K7Q4_SAGS3</name>
<dbReference type="PRINTS" id="PR00080">
    <property type="entry name" value="SDRFAMILY"/>
</dbReference>
<evidence type="ECO:0000256" key="2">
    <source>
        <dbReference type="ARBA" id="ARBA00023002"/>
    </source>
</evidence>
<reference evidence="3 4" key="1">
    <citation type="submission" date="2006-06" db="EMBL/GenBank/DDBJ databases">
        <authorList>
            <person name="Moran M.A."/>
            <person name="Ferriera S."/>
            <person name="Johnson J."/>
            <person name="Kravitz S."/>
            <person name="Beeson K."/>
            <person name="Sutton G."/>
            <person name="Rogers Y.-H."/>
            <person name="Friedman R."/>
            <person name="Frazier M."/>
            <person name="Venter J.C."/>
        </authorList>
    </citation>
    <scope>NUCLEOTIDE SEQUENCE [LARGE SCALE GENOMIC DNA]</scope>
    <source>
        <strain evidence="3 4">E-37</strain>
    </source>
</reference>
<dbReference type="InterPro" id="IPR020904">
    <property type="entry name" value="Sc_DH/Rdtase_CS"/>
</dbReference>
<dbReference type="FunFam" id="3.40.50.720:FF:000084">
    <property type="entry name" value="Short-chain dehydrogenase reductase"/>
    <property type="match status" value="1"/>
</dbReference>
<dbReference type="SUPFAM" id="SSF51735">
    <property type="entry name" value="NAD(P)-binding Rossmann-fold domains"/>
    <property type="match status" value="1"/>
</dbReference>
<dbReference type="PRINTS" id="PR00081">
    <property type="entry name" value="GDHRDH"/>
</dbReference>
<dbReference type="AlphaFoldDB" id="A3K7Q4"/>
<comment type="caution">
    <text evidence="3">The sequence shown here is derived from an EMBL/GenBank/DDBJ whole genome shotgun (WGS) entry which is preliminary data.</text>
</comment>
<accession>A3K7Q4</accession>
<dbReference type="Pfam" id="PF13561">
    <property type="entry name" value="adh_short_C2"/>
    <property type="match status" value="1"/>
</dbReference>
<dbReference type="Proteomes" id="UP000005713">
    <property type="component" value="Unassembled WGS sequence"/>
</dbReference>
<dbReference type="GO" id="GO:0016491">
    <property type="term" value="F:oxidoreductase activity"/>
    <property type="evidence" value="ECO:0007669"/>
    <property type="project" value="UniProtKB-KW"/>
</dbReference>
<dbReference type="InterPro" id="IPR002347">
    <property type="entry name" value="SDR_fam"/>
</dbReference>
<dbReference type="InterPro" id="IPR036291">
    <property type="entry name" value="NAD(P)-bd_dom_sf"/>
</dbReference>
<sequence>MTDTTSPIALVTGGSRGIGRAVVRRLLADGYAVHATYRSDEAAMQAVVDEAATQGQSVIPHHFDAASRDSQSALVAALQGVQLRAVVHNAGVVLFEDFNSFDHAIWDQTVEINTTSVLRLTLALAGQLRQGSAVVNVASTDAFTGAYASMSYAASKAALVNLTKSLACNFGPKGVRVNAVAPGWISTDMTNEGSAGSAAVTPLGRDGRPEEVASAVSFLLSEDASFVTGACLSVDGGYSCSDPILLEEARATLESAEGA</sequence>
<proteinExistence type="inferred from homology"/>
<evidence type="ECO:0000313" key="4">
    <source>
        <dbReference type="Proteomes" id="UP000005713"/>
    </source>
</evidence>
<dbReference type="PANTHER" id="PTHR43639:SF1">
    <property type="entry name" value="SHORT-CHAIN DEHYDROGENASE_REDUCTASE FAMILY PROTEIN"/>
    <property type="match status" value="1"/>
</dbReference>
<comment type="similarity">
    <text evidence="1">Belongs to the short-chain dehydrogenases/reductases (SDR) family.</text>
</comment>
<dbReference type="PANTHER" id="PTHR43639">
    <property type="entry name" value="OXIDOREDUCTASE, SHORT-CHAIN DEHYDROGENASE/REDUCTASE FAMILY (AFU_ORTHOLOGUE AFUA_5G02870)"/>
    <property type="match status" value="1"/>
</dbReference>
<dbReference type="RefSeq" id="WP_005861814.1">
    <property type="nucleotide sequence ID" value="NZ_AAYA01000013.1"/>
</dbReference>
<evidence type="ECO:0000313" key="3">
    <source>
        <dbReference type="EMBL" id="EBA06676.1"/>
    </source>
</evidence>
<gene>
    <name evidence="3" type="ORF">SSE37_02275</name>
</gene>
<keyword evidence="4" id="KW-1185">Reference proteome</keyword>